<dbReference type="Gene3D" id="1.20.1280.50">
    <property type="match status" value="1"/>
</dbReference>
<feature type="repeat" description="WD" evidence="4">
    <location>
        <begin position="532"/>
        <end position="555"/>
    </location>
</feature>
<dbReference type="InterPro" id="IPR019775">
    <property type="entry name" value="WD40_repeat_CS"/>
</dbReference>
<organism evidence="7 8">
    <name type="scientific">Malassezia brasiliensis</name>
    <dbReference type="NCBI Taxonomy" id="1821822"/>
    <lineage>
        <taxon>Eukaryota</taxon>
        <taxon>Fungi</taxon>
        <taxon>Dikarya</taxon>
        <taxon>Basidiomycota</taxon>
        <taxon>Ustilaginomycotina</taxon>
        <taxon>Malasseziomycetes</taxon>
        <taxon>Malasseziales</taxon>
        <taxon>Malasseziaceae</taxon>
        <taxon>Malassezia</taxon>
    </lineage>
</organism>
<sequence>MGSDHIDPSSSQDTVSRALVEAHKQASAEASPDDTSASLVAERIAGISHNTVTVPSVAPTNEEKKEAALKAHGFVHNEAVRGDGKNVASSSREKQECSSVISPLLSRSEKLCVRHQRMADEDATARLQKSIDTLSLAEQTAVNTVWSLFSSSSHSQRALILRGILTMCCFSQLSLLSSELTMAIRIDPFTLFPREVSLRVLGYLDAISLGRAAQVSRLWRTLADNDLLWRNMCEQHIERKCEKCGWGLPLLTERRRLKNPDALSQSELMGLAHEDEYRAAAHASGDGSLRRTVTAAANAAAIERRTRASSSPNGSHASSHSGDESGPSKRRRVDRHAGSEHNEAEARDKHKTRPWKAVYCERLAIERNWRRGRHSVRLLRGHTDGIMSLNFRDTVSGLPYPVLITGSYDRTIKVWNMRTGEVLRTLTGHARGVRCLQFDDVKLITGSMDRSLKIWNWRTGELLRTLEGHTEGIVSLNFNDSVLASGSADSNIRIWNFHTGECYSLQGHRDWVNAVQLWSAPASCKGCAPPMFLFSASDDGTIRLWDLQTRECILVYRGHVGQVQSLKLIMMDPASVEKLSRGTAALPSDVARPDVSEAATDGSHTVTASKTENAAPVVPPARSAASCSYTPSNAQDADVSNASAPSLPERFYYRPADSAHDTNDDARTIPPMVALTQRRLSAAGLVPQLPASATLDDIEDGLFRPHDASRTAAPKRSKCKRPVLVSGSLDNTLKLWDVRTGQCFRTLFGHVEGVWGVDVDNLRIVSASHDRTVKVWDRDTAQCQNTLVGHRAAVTCIALDDDKLVSGSDDGDVRVWSFAPQGWADANETSESKQTT</sequence>
<reference evidence="7" key="1">
    <citation type="submission" date="2023-03" db="EMBL/GenBank/DDBJ databases">
        <title>Mating type loci evolution in Malassezia.</title>
        <authorList>
            <person name="Coelho M.A."/>
        </authorList>
    </citation>
    <scope>NUCLEOTIDE SEQUENCE</scope>
    <source>
        <strain evidence="7">CBS 14135</strain>
    </source>
</reference>
<proteinExistence type="predicted"/>
<feature type="repeat" description="WD" evidence="4">
    <location>
        <begin position="426"/>
        <end position="465"/>
    </location>
</feature>
<evidence type="ECO:0000256" key="2">
    <source>
        <dbReference type="ARBA" id="ARBA00022737"/>
    </source>
</evidence>
<dbReference type="PANTHER" id="PTHR19872">
    <property type="entry name" value="UBIQUITIN LIGASE SPECIFICITY FACTOR/HREP PROTEIN"/>
    <property type="match status" value="1"/>
</dbReference>
<evidence type="ECO:0000259" key="6">
    <source>
        <dbReference type="PROSITE" id="PS50181"/>
    </source>
</evidence>
<evidence type="ECO:0000313" key="8">
    <source>
        <dbReference type="Proteomes" id="UP001216638"/>
    </source>
</evidence>
<feature type="compositionally biased region" description="Low complexity" evidence="5">
    <location>
        <begin position="308"/>
        <end position="320"/>
    </location>
</feature>
<protein>
    <recommendedName>
        <fullName evidence="6">F-box domain-containing protein</fullName>
    </recommendedName>
</protein>
<dbReference type="CDD" id="cd22147">
    <property type="entry name" value="F-box_SpPof1-like"/>
    <property type="match status" value="1"/>
</dbReference>
<dbReference type="InterPro" id="IPR015943">
    <property type="entry name" value="WD40/YVTN_repeat-like_dom_sf"/>
</dbReference>
<evidence type="ECO:0000256" key="5">
    <source>
        <dbReference type="SAM" id="MobiDB-lite"/>
    </source>
</evidence>
<feature type="domain" description="F-box" evidence="6">
    <location>
        <begin position="186"/>
        <end position="232"/>
    </location>
</feature>
<keyword evidence="2" id="KW-0677">Repeat</keyword>
<dbReference type="SUPFAM" id="SSF50978">
    <property type="entry name" value="WD40 repeat-like"/>
    <property type="match status" value="2"/>
</dbReference>
<feature type="region of interest" description="Disordered" evidence="5">
    <location>
        <begin position="588"/>
        <end position="641"/>
    </location>
</feature>
<evidence type="ECO:0000256" key="3">
    <source>
        <dbReference type="ARBA" id="ARBA00022786"/>
    </source>
</evidence>
<feature type="compositionally biased region" description="Polar residues" evidence="5">
    <location>
        <begin position="627"/>
        <end position="641"/>
    </location>
</feature>
<evidence type="ECO:0000256" key="1">
    <source>
        <dbReference type="ARBA" id="ARBA00022574"/>
    </source>
</evidence>
<feature type="region of interest" description="Disordered" evidence="5">
    <location>
        <begin position="1"/>
        <end position="36"/>
    </location>
</feature>
<accession>A0AAF0DRM7</accession>
<keyword evidence="3" id="KW-0833">Ubl conjugation pathway</keyword>
<dbReference type="InterPro" id="IPR036322">
    <property type="entry name" value="WD40_repeat_dom_sf"/>
</dbReference>
<dbReference type="SMART" id="SM00256">
    <property type="entry name" value="FBOX"/>
    <property type="match status" value="1"/>
</dbReference>
<feature type="repeat" description="WD" evidence="4">
    <location>
        <begin position="747"/>
        <end position="786"/>
    </location>
</feature>
<dbReference type="InterPro" id="IPR020472">
    <property type="entry name" value="WD40_PAC1"/>
</dbReference>
<dbReference type="PANTHER" id="PTHR19872:SF9">
    <property type="entry name" value="UBIQUITIN-BINDING SDF UBIQUITIN LIGASE COMPLEX SUBUNIT"/>
    <property type="match status" value="1"/>
</dbReference>
<feature type="repeat" description="WD" evidence="4">
    <location>
        <begin position="379"/>
        <end position="425"/>
    </location>
</feature>
<dbReference type="Pfam" id="PF12937">
    <property type="entry name" value="F-box-like"/>
    <property type="match status" value="1"/>
</dbReference>
<dbReference type="SUPFAM" id="SSF81383">
    <property type="entry name" value="F-box domain"/>
    <property type="match status" value="1"/>
</dbReference>
<dbReference type="CDD" id="cd00200">
    <property type="entry name" value="WD40"/>
    <property type="match status" value="1"/>
</dbReference>
<feature type="region of interest" description="Disordered" evidence="5">
    <location>
        <begin position="303"/>
        <end position="351"/>
    </location>
</feature>
<dbReference type="Proteomes" id="UP001216638">
    <property type="component" value="Chromosome 1"/>
</dbReference>
<feature type="repeat" description="WD" evidence="4">
    <location>
        <begin position="724"/>
        <end position="746"/>
    </location>
</feature>
<dbReference type="PROSITE" id="PS50082">
    <property type="entry name" value="WD_REPEATS_2"/>
    <property type="match status" value="7"/>
</dbReference>
<dbReference type="PROSITE" id="PS50294">
    <property type="entry name" value="WD_REPEATS_REGION"/>
    <property type="match status" value="4"/>
</dbReference>
<dbReference type="SMART" id="SM00320">
    <property type="entry name" value="WD40"/>
    <property type="match status" value="7"/>
</dbReference>
<dbReference type="PROSITE" id="PS00678">
    <property type="entry name" value="WD_REPEATS_1"/>
    <property type="match status" value="4"/>
</dbReference>
<keyword evidence="1 4" id="KW-0853">WD repeat</keyword>
<name>A0AAF0DRM7_9BASI</name>
<dbReference type="InterPro" id="IPR001680">
    <property type="entry name" value="WD40_rpt"/>
</dbReference>
<dbReference type="PROSITE" id="PS50181">
    <property type="entry name" value="FBOX"/>
    <property type="match status" value="1"/>
</dbReference>
<dbReference type="FunFam" id="1.20.1280.50:FF:000051">
    <property type="entry name" value="F-box and WD-40 domain-containing protein MET30"/>
    <property type="match status" value="1"/>
</dbReference>
<dbReference type="InterPro" id="IPR001810">
    <property type="entry name" value="F-box_dom"/>
</dbReference>
<keyword evidence="8" id="KW-1185">Reference proteome</keyword>
<dbReference type="InterPro" id="IPR051075">
    <property type="entry name" value="SCF_subunit_WD-repeat"/>
</dbReference>
<gene>
    <name evidence="7" type="ORF">MBRA1_000795</name>
</gene>
<dbReference type="EMBL" id="CP119951">
    <property type="protein sequence ID" value="WFC94163.1"/>
    <property type="molecule type" value="Genomic_DNA"/>
</dbReference>
<dbReference type="InterPro" id="IPR036047">
    <property type="entry name" value="F-box-like_dom_sf"/>
</dbReference>
<dbReference type="PRINTS" id="PR00320">
    <property type="entry name" value="GPROTEINBRPT"/>
</dbReference>
<dbReference type="Pfam" id="PF00400">
    <property type="entry name" value="WD40"/>
    <property type="match status" value="7"/>
</dbReference>
<feature type="compositionally biased region" description="Low complexity" evidence="5">
    <location>
        <begin position="614"/>
        <end position="626"/>
    </location>
</feature>
<evidence type="ECO:0000256" key="4">
    <source>
        <dbReference type="PROSITE-ProRule" id="PRU00221"/>
    </source>
</evidence>
<feature type="repeat" description="WD" evidence="4">
    <location>
        <begin position="466"/>
        <end position="505"/>
    </location>
</feature>
<evidence type="ECO:0000313" key="7">
    <source>
        <dbReference type="EMBL" id="WFC94163.1"/>
    </source>
</evidence>
<dbReference type="AlphaFoldDB" id="A0AAF0DRM7"/>
<feature type="compositionally biased region" description="Basic and acidic residues" evidence="5">
    <location>
        <begin position="335"/>
        <end position="348"/>
    </location>
</feature>
<feature type="compositionally biased region" description="Polar residues" evidence="5">
    <location>
        <begin position="602"/>
        <end position="612"/>
    </location>
</feature>
<dbReference type="Gene3D" id="2.130.10.10">
    <property type="entry name" value="YVTN repeat-like/Quinoprotein amine dehydrogenase"/>
    <property type="match status" value="2"/>
</dbReference>
<feature type="repeat" description="WD" evidence="4">
    <location>
        <begin position="787"/>
        <end position="817"/>
    </location>
</feature>